<proteinExistence type="predicted"/>
<evidence type="ECO:0000256" key="1">
    <source>
        <dbReference type="ARBA" id="ARBA00022737"/>
    </source>
</evidence>
<dbReference type="SMART" id="SM00028">
    <property type="entry name" value="TPR"/>
    <property type="match status" value="7"/>
</dbReference>
<evidence type="ECO:0000256" key="2">
    <source>
        <dbReference type="ARBA" id="ARBA00022803"/>
    </source>
</evidence>
<feature type="repeat" description="TPR" evidence="3">
    <location>
        <begin position="170"/>
        <end position="203"/>
    </location>
</feature>
<keyword evidence="4" id="KW-0449">Lipoprotein</keyword>
<gene>
    <name evidence="4" type="ordered locus">STHERM_c01370</name>
</gene>
<dbReference type="InterPro" id="IPR011990">
    <property type="entry name" value="TPR-like_helical_dom_sf"/>
</dbReference>
<dbReference type="PaxDb" id="665571-STHERM_c01370"/>
<dbReference type="PROSITE" id="PS50005">
    <property type="entry name" value="TPR"/>
    <property type="match status" value="4"/>
</dbReference>
<feature type="repeat" description="TPR" evidence="3">
    <location>
        <begin position="238"/>
        <end position="271"/>
    </location>
</feature>
<name>E0RNB3_WINT6</name>
<dbReference type="PANTHER" id="PTHR44858:SF1">
    <property type="entry name" value="UDP-N-ACETYLGLUCOSAMINE--PEPTIDE N-ACETYLGLUCOSAMINYLTRANSFERASE SPINDLY-RELATED"/>
    <property type="match status" value="1"/>
</dbReference>
<dbReference type="AlphaFoldDB" id="E0RNB3"/>
<dbReference type="InterPro" id="IPR019734">
    <property type="entry name" value="TPR_rpt"/>
</dbReference>
<dbReference type="RefSeq" id="WP_013312954.1">
    <property type="nucleotide sequence ID" value="NC_014484.1"/>
</dbReference>
<dbReference type="eggNOG" id="COG0457">
    <property type="taxonomic scope" value="Bacteria"/>
</dbReference>
<dbReference type="InterPro" id="IPR050498">
    <property type="entry name" value="Ycf3"/>
</dbReference>
<reference key="1">
    <citation type="submission" date="2009-08" db="EMBL/GenBank/DDBJ databases">
        <title>The genome sequence of Spirochaeta thermophila DSM6192.</title>
        <authorList>
            <person name="Angelov A."/>
            <person name="Mientus M."/>
            <person name="Wittenberg S."/>
            <person name="Lehmann R."/>
            <person name="Liesegang H."/>
            <person name="Daniel R."/>
            <person name="Liebl W."/>
        </authorList>
    </citation>
    <scope>NUCLEOTIDE SEQUENCE</scope>
    <source>
        <strain>DSM 6192</strain>
    </source>
</reference>
<dbReference type="Pfam" id="PF14559">
    <property type="entry name" value="TPR_19"/>
    <property type="match status" value="2"/>
</dbReference>
<dbReference type="SUPFAM" id="SSF48452">
    <property type="entry name" value="TPR-like"/>
    <property type="match status" value="2"/>
</dbReference>
<dbReference type="Gene3D" id="1.25.40.10">
    <property type="entry name" value="Tetratricopeptide repeat domain"/>
    <property type="match status" value="2"/>
</dbReference>
<dbReference type="Pfam" id="PF13432">
    <property type="entry name" value="TPR_16"/>
    <property type="match status" value="1"/>
</dbReference>
<dbReference type="EMBL" id="CP001698">
    <property type="protein sequence ID" value="ADN01113.1"/>
    <property type="molecule type" value="Genomic_DNA"/>
</dbReference>
<dbReference type="KEGG" id="sta:STHERM_c01370"/>
<organism evidence="4 5">
    <name type="scientific">Winmispira thermophila (strain ATCC 49972 / DSM 6192 / RI 19.B1)</name>
    <name type="common">Spirochaeta thermophila</name>
    <dbReference type="NCBI Taxonomy" id="665571"/>
    <lineage>
        <taxon>Bacteria</taxon>
        <taxon>Pseudomonadati</taxon>
        <taxon>Spirochaetota</taxon>
        <taxon>Spirochaetia</taxon>
        <taxon>Winmispirales</taxon>
        <taxon>Winmispiraceae</taxon>
        <taxon>Winmispira</taxon>
    </lineage>
</organism>
<keyword evidence="2 3" id="KW-0802">TPR repeat</keyword>
<dbReference type="PROSITE" id="PS51257">
    <property type="entry name" value="PROKAR_LIPOPROTEIN"/>
    <property type="match status" value="1"/>
</dbReference>
<protein>
    <submittedName>
        <fullName evidence="4">Putative lipoprotein</fullName>
    </submittedName>
</protein>
<dbReference type="PANTHER" id="PTHR44858">
    <property type="entry name" value="TETRATRICOPEPTIDE REPEAT PROTEIN 6"/>
    <property type="match status" value="1"/>
</dbReference>
<feature type="repeat" description="TPR" evidence="3">
    <location>
        <begin position="272"/>
        <end position="305"/>
    </location>
</feature>
<keyword evidence="1" id="KW-0677">Repeat</keyword>
<reference evidence="4 5" key="2">
    <citation type="journal article" date="2010" name="J. Bacteriol.">
        <title>Genome sequence of the polysaccharide-degrading, thermophilic anaerobe Spirochaeta thermophila DSM 6192.</title>
        <authorList>
            <person name="Angelov A."/>
            <person name="Liebl S."/>
            <person name="Ballschmiter M."/>
            <person name="Bomeke M."/>
            <person name="Lehmann R."/>
            <person name="Liesegang H."/>
            <person name="Daniel R."/>
            <person name="Liebl W."/>
        </authorList>
    </citation>
    <scope>NUCLEOTIDE SEQUENCE [LARGE SCALE GENOMIC DNA]</scope>
    <source>
        <strain evidence="5">ATCC 49972 / DSM 6192 / RI 19.B1</strain>
    </source>
</reference>
<sequence length="454" mass="52287">MRLRIVPVCAASFLVMISMGCRTTQPGETVLPEEEFPYQAISYFVELGRPEDAIRAFEEASARAPEDPETRLLYVNLLLMAGKETEAEAELSKILEEYPDHVGALYTLALLEGARGREEEHRRLLERILVLDPHHTGARAALGELLLSKKQYARAEKEFTTVLEQDPGDLVALVGLGNVYLRTRKAEKAAEVLTRAIQEAPDYPFAYADRARAWQMLDEPEKAERDISRAIELDPGFSWHYYDRARILISEGQMDRALEDLSRAILLDPSNFLAYVYRARIYDGKGMMKEACSDYARALELRPDYYYIYVPYAVSLYHEKDYRGAAGYFDKGFDAYPSEYPLILLAATAYKRAGDDRMMRDYLTRRMPQIPRDSIYYFVARYYLEGKGDSLVLTRLRDIADKVERTRVYFFLGIMAEEEGHPRLAQTYFTEVADNPSLRAIEGRMASWEMEKYR</sequence>
<dbReference type="Proteomes" id="UP000001296">
    <property type="component" value="Chromosome"/>
</dbReference>
<accession>E0RNB3</accession>
<dbReference type="HOGENOM" id="CLU_039050_0_0_12"/>
<evidence type="ECO:0000313" key="5">
    <source>
        <dbReference type="Proteomes" id="UP000001296"/>
    </source>
</evidence>
<evidence type="ECO:0000256" key="3">
    <source>
        <dbReference type="PROSITE-ProRule" id="PRU00339"/>
    </source>
</evidence>
<evidence type="ECO:0000313" key="4">
    <source>
        <dbReference type="EMBL" id="ADN01113.1"/>
    </source>
</evidence>
<feature type="repeat" description="TPR" evidence="3">
    <location>
        <begin position="136"/>
        <end position="169"/>
    </location>
</feature>